<keyword evidence="4" id="KW-0963">Cytoplasm</keyword>
<protein>
    <recommendedName>
        <fullName evidence="4 5">Cell division protein FtsZ</fullName>
    </recommendedName>
</protein>
<dbReference type="InterPro" id="IPR036525">
    <property type="entry name" value="Tubulin/FtsZ_GTPase_sf"/>
</dbReference>
<dbReference type="PATRIC" id="fig|926566.3.peg.3376"/>
<dbReference type="PROSITE" id="PS01135">
    <property type="entry name" value="FTSZ_2"/>
    <property type="match status" value="1"/>
</dbReference>
<dbReference type="RefSeq" id="WP_014786910.1">
    <property type="nucleotide sequence ID" value="NC_018014.1"/>
</dbReference>
<comment type="similarity">
    <text evidence="1 4 6">Belongs to the FtsZ family.</text>
</comment>
<dbReference type="Proteomes" id="UP000006056">
    <property type="component" value="Chromosome"/>
</dbReference>
<dbReference type="NCBIfam" id="TIGR00065">
    <property type="entry name" value="ftsZ"/>
    <property type="match status" value="1"/>
</dbReference>
<feature type="binding site" evidence="4">
    <location>
        <begin position="28"/>
        <end position="32"/>
    </location>
    <ligand>
        <name>GTP</name>
        <dbReference type="ChEBI" id="CHEBI:37565"/>
    </ligand>
</feature>
<dbReference type="PRINTS" id="PR00423">
    <property type="entry name" value="CELLDVISFTSZ"/>
</dbReference>
<dbReference type="Pfam" id="PF00091">
    <property type="entry name" value="Tubulin"/>
    <property type="match status" value="1"/>
</dbReference>
<evidence type="ECO:0000259" key="7">
    <source>
        <dbReference type="SMART" id="SM00864"/>
    </source>
</evidence>
<dbReference type="HAMAP" id="MF_00909">
    <property type="entry name" value="FtsZ"/>
    <property type="match status" value="1"/>
</dbReference>
<dbReference type="InterPro" id="IPR003008">
    <property type="entry name" value="Tubulin_FtsZ_GTPase"/>
</dbReference>
<dbReference type="InterPro" id="IPR000158">
    <property type="entry name" value="Cell_div_FtsZ"/>
</dbReference>
<comment type="function">
    <text evidence="4 6">Essential cell division protein that forms a contractile ring structure (Z ring) at the future cell division site. The regulation of the ring assembly controls the timing and the location of cell division. One of the functions of the FtsZ ring is to recruit other cell division proteins to the septum to produce a new cell wall between the dividing cells. Binds GTP and shows GTPase activity.</text>
</comment>
<feature type="binding site" evidence="4">
    <location>
        <begin position="115"/>
        <end position="117"/>
    </location>
    <ligand>
        <name>GTP</name>
        <dbReference type="ChEBI" id="CHEBI:37565"/>
    </ligand>
</feature>
<dbReference type="EMBL" id="CP003379">
    <property type="protein sequence ID" value="AFL89649.1"/>
    <property type="molecule type" value="Genomic_DNA"/>
</dbReference>
<dbReference type="SUPFAM" id="SSF55307">
    <property type="entry name" value="Tubulin C-terminal domain-like"/>
    <property type="match status" value="1"/>
</dbReference>
<dbReference type="PANTHER" id="PTHR30314:SF3">
    <property type="entry name" value="MITOCHONDRIAL DIVISION PROTEIN FSZA"/>
    <property type="match status" value="1"/>
</dbReference>
<evidence type="ECO:0000259" key="8">
    <source>
        <dbReference type="SMART" id="SM00865"/>
    </source>
</evidence>
<keyword evidence="10" id="KW-1185">Reference proteome</keyword>
<dbReference type="KEGG" id="trs:Terro_3434"/>
<dbReference type="FunFam" id="3.40.50.1440:FF:000001">
    <property type="entry name" value="Cell division protein FtsZ"/>
    <property type="match status" value="1"/>
</dbReference>
<dbReference type="SMART" id="SM00865">
    <property type="entry name" value="Tubulin_C"/>
    <property type="match status" value="1"/>
</dbReference>
<sequence>MMPDEDLRIHYHEDMPRGARIKVIGVGGGGNNAVNRMIAANVEGVEFIAANTDVQALKSSMAPVKLQLGVKLTSGLGAGANPDVGRRAALEDSDKIIEALEGADMVFVTTGLGGGTGTGAAPVIASLASEMGALTVAVVTRPFAFEGKRRMMQAERGLQELLDAVDTVIVIPNEKLLAVAKDAGFFESFRIADDVLRQGVQGISDIITIPGIINRDFADVKTTMAGMGYAVMATGVRSGENRAREAAIAAMASPLLEAGAIDGARGILINITGSSSLKLSEVNEASTLIQDAAHEDANIIFGAVLDERLGDEVKITVIATGFRQPNADSGDRRERMLEQSGLSRGALAVEQGFVPPIQPRYVAPTPAPRVEAPVYVAPPTPPPAPPVMQTVTPPAAPLNPTFVSGAPAPAFGEPAPAFAGQTPTFSQEASIFATPPTFPTESAQNLAAAEPTELVPVPASAFDDDFFLRNRRPAEQTEPHVSNEPVFRPEIRVPTFAGHAPAEPQQNEHDELDIPAFLRRGSM</sequence>
<evidence type="ECO:0000313" key="10">
    <source>
        <dbReference type="Proteomes" id="UP000006056"/>
    </source>
</evidence>
<dbReference type="GO" id="GO:0032153">
    <property type="term" value="C:cell division site"/>
    <property type="evidence" value="ECO:0007669"/>
    <property type="project" value="UniProtKB-UniRule"/>
</dbReference>
<dbReference type="GO" id="GO:0043093">
    <property type="term" value="P:FtsZ-dependent cytokinesis"/>
    <property type="evidence" value="ECO:0007669"/>
    <property type="project" value="UniProtKB-UniRule"/>
</dbReference>
<keyword evidence="4 6" id="KW-0131">Cell cycle</keyword>
<dbReference type="SMART" id="SM00864">
    <property type="entry name" value="Tubulin"/>
    <property type="match status" value="1"/>
</dbReference>
<keyword evidence="2 4" id="KW-0547">Nucleotide-binding</keyword>
<keyword evidence="4 6" id="KW-0132">Cell division</keyword>
<dbReference type="InterPro" id="IPR018316">
    <property type="entry name" value="Tubulin/FtsZ_2-layer-sand-dom"/>
</dbReference>
<evidence type="ECO:0000256" key="1">
    <source>
        <dbReference type="ARBA" id="ARBA00009690"/>
    </source>
</evidence>
<evidence type="ECO:0000256" key="4">
    <source>
        <dbReference type="HAMAP-Rule" id="MF_00909"/>
    </source>
</evidence>
<dbReference type="GO" id="GO:0000917">
    <property type="term" value="P:division septum assembly"/>
    <property type="evidence" value="ECO:0007669"/>
    <property type="project" value="UniProtKB-KW"/>
</dbReference>
<dbReference type="Pfam" id="PF12327">
    <property type="entry name" value="FtsZ_C"/>
    <property type="match status" value="1"/>
</dbReference>
<keyword evidence="4 6" id="KW-0717">Septation</keyword>
<dbReference type="InterPro" id="IPR037103">
    <property type="entry name" value="Tubulin/FtsZ-like_C"/>
</dbReference>
<feature type="binding site" evidence="4">
    <location>
        <position position="146"/>
    </location>
    <ligand>
        <name>GTP</name>
        <dbReference type="ChEBI" id="CHEBI:37565"/>
    </ligand>
</feature>
<dbReference type="HOGENOM" id="CLU_024865_5_2_0"/>
<dbReference type="PROSITE" id="PS01134">
    <property type="entry name" value="FTSZ_1"/>
    <property type="match status" value="1"/>
</dbReference>
<dbReference type="STRING" id="926566.Terro_3434"/>
<gene>
    <name evidence="4" type="primary">ftsZ</name>
    <name evidence="9" type="ordered locus">Terro_3434</name>
</gene>
<dbReference type="GO" id="GO:0003924">
    <property type="term" value="F:GTPase activity"/>
    <property type="evidence" value="ECO:0007669"/>
    <property type="project" value="UniProtKB-UniRule"/>
</dbReference>
<name>I3ZK81_TERRK</name>
<dbReference type="InterPro" id="IPR020805">
    <property type="entry name" value="Cell_div_FtsZ_CS"/>
</dbReference>
<dbReference type="GO" id="GO:0051258">
    <property type="term" value="P:protein polymerization"/>
    <property type="evidence" value="ECO:0007669"/>
    <property type="project" value="UniProtKB-UniRule"/>
</dbReference>
<reference evidence="9 10" key="1">
    <citation type="submission" date="2012-06" db="EMBL/GenBank/DDBJ databases">
        <title>Complete genome of Terriglobus roseus DSM 18391.</title>
        <authorList>
            <consortium name="US DOE Joint Genome Institute (JGI-PGF)"/>
            <person name="Lucas S."/>
            <person name="Copeland A."/>
            <person name="Lapidus A."/>
            <person name="Glavina del Rio T."/>
            <person name="Dalin E."/>
            <person name="Tice H."/>
            <person name="Bruce D."/>
            <person name="Goodwin L."/>
            <person name="Pitluck S."/>
            <person name="Peters L."/>
            <person name="Mikhailova N."/>
            <person name="Munk A.C.C."/>
            <person name="Kyrpides N."/>
            <person name="Mavromatis K."/>
            <person name="Ivanova N."/>
            <person name="Brettin T."/>
            <person name="Detter J.C."/>
            <person name="Han C."/>
            <person name="Larimer F."/>
            <person name="Land M."/>
            <person name="Hauser L."/>
            <person name="Markowitz V."/>
            <person name="Cheng J.-F."/>
            <person name="Hugenholtz P."/>
            <person name="Woyke T."/>
            <person name="Wu D."/>
            <person name="Brambilla E."/>
            <person name="Klenk H.-P."/>
            <person name="Eisen J.A."/>
        </authorList>
    </citation>
    <scope>NUCLEOTIDE SEQUENCE [LARGE SCALE GENOMIC DNA]</scope>
    <source>
        <strain evidence="10">DSM 18391 / NRRL B-41598 / KBS 63</strain>
    </source>
</reference>
<dbReference type="GO" id="GO:0005737">
    <property type="term" value="C:cytoplasm"/>
    <property type="evidence" value="ECO:0007669"/>
    <property type="project" value="UniProtKB-SubCell"/>
</dbReference>
<dbReference type="InterPro" id="IPR024757">
    <property type="entry name" value="FtsZ_C"/>
</dbReference>
<feature type="binding site" evidence="4">
    <location>
        <position position="193"/>
    </location>
    <ligand>
        <name>GTP</name>
        <dbReference type="ChEBI" id="CHEBI:37565"/>
    </ligand>
</feature>
<comment type="subunit">
    <text evidence="4">Homodimer. Polymerizes to form a dynamic ring structure in a strictly GTP-dependent manner. Interacts directly with several other division proteins.</text>
</comment>
<dbReference type="CDD" id="cd02201">
    <property type="entry name" value="FtsZ_type1"/>
    <property type="match status" value="1"/>
</dbReference>
<accession>I3ZK81</accession>
<dbReference type="eggNOG" id="COG0206">
    <property type="taxonomic scope" value="Bacteria"/>
</dbReference>
<dbReference type="InterPro" id="IPR045061">
    <property type="entry name" value="FtsZ/CetZ"/>
</dbReference>
<dbReference type="PANTHER" id="PTHR30314">
    <property type="entry name" value="CELL DIVISION PROTEIN FTSZ-RELATED"/>
    <property type="match status" value="1"/>
</dbReference>
<evidence type="ECO:0000256" key="3">
    <source>
        <dbReference type="ARBA" id="ARBA00023134"/>
    </source>
</evidence>
<evidence type="ECO:0000256" key="5">
    <source>
        <dbReference type="NCBIfam" id="TIGR00065"/>
    </source>
</evidence>
<dbReference type="Gene3D" id="3.40.50.1440">
    <property type="entry name" value="Tubulin/FtsZ, GTPase domain"/>
    <property type="match status" value="1"/>
</dbReference>
<dbReference type="AlphaFoldDB" id="I3ZK81"/>
<feature type="domain" description="Tubulin/FtsZ GTPase" evidence="7">
    <location>
        <begin position="20"/>
        <end position="211"/>
    </location>
</feature>
<evidence type="ECO:0000313" key="9">
    <source>
        <dbReference type="EMBL" id="AFL89649.1"/>
    </source>
</evidence>
<comment type="subcellular location">
    <subcellularLocation>
        <location evidence="4">Cytoplasm</location>
    </subcellularLocation>
    <text evidence="4">Assembles at midcell at the inner surface of the cytoplasmic membrane.</text>
</comment>
<dbReference type="InterPro" id="IPR008280">
    <property type="entry name" value="Tub_FtsZ_C"/>
</dbReference>
<keyword evidence="3 4" id="KW-0342">GTP-binding</keyword>
<evidence type="ECO:0000256" key="6">
    <source>
        <dbReference type="RuleBase" id="RU000631"/>
    </source>
</evidence>
<organism evidence="9 10">
    <name type="scientific">Terriglobus roseus (strain DSM 18391 / NRRL B-41598 / KBS 63)</name>
    <dbReference type="NCBI Taxonomy" id="926566"/>
    <lineage>
        <taxon>Bacteria</taxon>
        <taxon>Pseudomonadati</taxon>
        <taxon>Acidobacteriota</taxon>
        <taxon>Terriglobia</taxon>
        <taxon>Terriglobales</taxon>
        <taxon>Acidobacteriaceae</taxon>
        <taxon>Terriglobus</taxon>
    </lineage>
</organism>
<feature type="domain" description="Tubulin/FtsZ 2-layer sandwich" evidence="8">
    <location>
        <begin position="213"/>
        <end position="331"/>
    </location>
</feature>
<dbReference type="Gene3D" id="3.30.1330.20">
    <property type="entry name" value="Tubulin/FtsZ, C-terminal domain"/>
    <property type="match status" value="1"/>
</dbReference>
<feature type="binding site" evidence="4">
    <location>
        <position position="150"/>
    </location>
    <ligand>
        <name>GTP</name>
        <dbReference type="ChEBI" id="CHEBI:37565"/>
    </ligand>
</feature>
<dbReference type="SUPFAM" id="SSF52490">
    <property type="entry name" value="Tubulin nucleotide-binding domain-like"/>
    <property type="match status" value="1"/>
</dbReference>
<evidence type="ECO:0000256" key="2">
    <source>
        <dbReference type="ARBA" id="ARBA00022741"/>
    </source>
</evidence>
<dbReference type="GO" id="GO:0005525">
    <property type="term" value="F:GTP binding"/>
    <property type="evidence" value="ECO:0007669"/>
    <property type="project" value="UniProtKB-UniRule"/>
</dbReference>
<proteinExistence type="inferred from homology"/>
<dbReference type="OrthoDB" id="9813375at2"/>